<dbReference type="PANTHER" id="PTHR43280">
    <property type="entry name" value="ARAC-FAMILY TRANSCRIPTIONAL REGULATOR"/>
    <property type="match status" value="1"/>
</dbReference>
<keyword evidence="3" id="KW-0804">Transcription</keyword>
<feature type="domain" description="HTH araC/xylS-type" evidence="4">
    <location>
        <begin position="88"/>
        <end position="169"/>
    </location>
</feature>
<dbReference type="PROSITE" id="PS00041">
    <property type="entry name" value="HTH_ARAC_FAMILY_1"/>
    <property type="match status" value="1"/>
</dbReference>
<evidence type="ECO:0000256" key="1">
    <source>
        <dbReference type="ARBA" id="ARBA00023015"/>
    </source>
</evidence>
<dbReference type="Proteomes" id="UP001485459">
    <property type="component" value="Chromosome"/>
</dbReference>
<evidence type="ECO:0000313" key="6">
    <source>
        <dbReference type="Proteomes" id="UP001485459"/>
    </source>
</evidence>
<evidence type="ECO:0000256" key="2">
    <source>
        <dbReference type="ARBA" id="ARBA00023125"/>
    </source>
</evidence>
<protein>
    <submittedName>
        <fullName evidence="5">AraC family transcriptional regulator</fullName>
    </submittedName>
</protein>
<keyword evidence="1" id="KW-0805">Transcription regulation</keyword>
<dbReference type="InterPro" id="IPR009057">
    <property type="entry name" value="Homeodomain-like_sf"/>
</dbReference>
<dbReference type="SMART" id="SM00342">
    <property type="entry name" value="HTH_ARAC"/>
    <property type="match status" value="1"/>
</dbReference>
<keyword evidence="2" id="KW-0238">DNA-binding</keyword>
<evidence type="ECO:0000259" key="4">
    <source>
        <dbReference type="PROSITE" id="PS01124"/>
    </source>
</evidence>
<evidence type="ECO:0000313" key="5">
    <source>
        <dbReference type="EMBL" id="WZN40730.1"/>
    </source>
</evidence>
<dbReference type="PANTHER" id="PTHR43280:SF28">
    <property type="entry name" value="HTH-TYPE TRANSCRIPTIONAL ACTIVATOR RHAS"/>
    <property type="match status" value="1"/>
</dbReference>
<dbReference type="SUPFAM" id="SSF46689">
    <property type="entry name" value="Homeodomain-like"/>
    <property type="match status" value="1"/>
</dbReference>
<dbReference type="InterPro" id="IPR018060">
    <property type="entry name" value="HTH_AraC"/>
</dbReference>
<dbReference type="Gene3D" id="1.10.10.60">
    <property type="entry name" value="Homeodomain-like"/>
    <property type="match status" value="1"/>
</dbReference>
<sequence>MVCERCIHSIRQVLRELNIPVTNISLGEITTVSALSAPDIAALSEKLAPLGFSLLEDKKTKLARDIKKIVEQVYSGSYDFPAKFKFSETLAKKLNKEFTTLSSIFSEVEGITLEKYIIEFRIEKIKEFLVYTDDSLTNIAYNLGFSSIGHLSRQFKANTGLPPSHFQKIRQNKQSLSGKGKPAN</sequence>
<dbReference type="EMBL" id="CP149822">
    <property type="protein sequence ID" value="WZN40730.1"/>
    <property type="molecule type" value="Genomic_DNA"/>
</dbReference>
<reference evidence="6" key="1">
    <citation type="submission" date="2024-03" db="EMBL/GenBank/DDBJ databases">
        <title>Chitinophaga horti sp. nov., isolated from garden soil.</title>
        <authorList>
            <person name="Lee D.S."/>
            <person name="Han D.M."/>
            <person name="Baek J.H."/>
            <person name="Choi D.G."/>
            <person name="Jeon J.H."/>
            <person name="Jeon C.O."/>
        </authorList>
    </citation>
    <scope>NUCLEOTIDE SEQUENCE [LARGE SCALE GENOMIC DNA]</scope>
    <source>
        <strain evidence="6">GPA1</strain>
    </source>
</reference>
<name>A0ABZ2YNH1_9BACT</name>
<organism evidence="5 6">
    <name type="scientific">Chitinophaga pollutisoli</name>
    <dbReference type="NCBI Taxonomy" id="3133966"/>
    <lineage>
        <taxon>Bacteria</taxon>
        <taxon>Pseudomonadati</taxon>
        <taxon>Bacteroidota</taxon>
        <taxon>Chitinophagia</taxon>
        <taxon>Chitinophagales</taxon>
        <taxon>Chitinophagaceae</taxon>
        <taxon>Chitinophaga</taxon>
    </lineage>
</organism>
<dbReference type="Pfam" id="PF12833">
    <property type="entry name" value="HTH_18"/>
    <property type="match status" value="1"/>
</dbReference>
<keyword evidence="6" id="KW-1185">Reference proteome</keyword>
<accession>A0ABZ2YNH1</accession>
<dbReference type="PROSITE" id="PS01124">
    <property type="entry name" value="HTH_ARAC_FAMILY_2"/>
    <property type="match status" value="1"/>
</dbReference>
<dbReference type="InterPro" id="IPR018062">
    <property type="entry name" value="HTH_AraC-typ_CS"/>
</dbReference>
<proteinExistence type="predicted"/>
<evidence type="ECO:0000256" key="3">
    <source>
        <dbReference type="ARBA" id="ARBA00023163"/>
    </source>
</evidence>
<dbReference type="RefSeq" id="WP_298707816.1">
    <property type="nucleotide sequence ID" value="NZ_CP149822.1"/>
</dbReference>
<gene>
    <name evidence="5" type="ORF">WJU16_22460</name>
</gene>